<dbReference type="SUPFAM" id="SSF47973">
    <property type="entry name" value="Ribosomal protein S7"/>
    <property type="match status" value="1"/>
</dbReference>
<name>A0A0P0VAJ9_ORYSJ</name>
<keyword evidence="3" id="KW-0687">Ribonucleoprotein</keyword>
<dbReference type="STRING" id="39947.A0A0P0VAJ9"/>
<proteinExistence type="inferred from homology"/>
<dbReference type="Gramene" id="Os01t0856850-00">
    <property type="protein sequence ID" value="Os01t0856850-00"/>
    <property type="gene ID" value="Os01g0856850"/>
</dbReference>
<keyword evidence="2" id="KW-0689">Ribosomal protein</keyword>
<evidence type="ECO:0000313" key="5">
    <source>
        <dbReference type="EMBL" id="BAS75301.1"/>
    </source>
</evidence>
<dbReference type="GO" id="GO:0005840">
    <property type="term" value="C:ribosome"/>
    <property type="evidence" value="ECO:0007669"/>
    <property type="project" value="UniProtKB-KW"/>
</dbReference>
<dbReference type="InterPro" id="IPR023798">
    <property type="entry name" value="Ribosomal_uS7_dom"/>
</dbReference>
<dbReference type="Gene3D" id="1.10.455.10">
    <property type="entry name" value="Ribosomal protein S7 domain"/>
    <property type="match status" value="1"/>
</dbReference>
<dbReference type="eggNOG" id="KOG3291">
    <property type="taxonomic scope" value="Eukaryota"/>
</dbReference>
<sequence length="47" mass="5162">GRSFAIRWLLEASQKRLGQNMAFKLSSELVDAAKEGGGVIRKMQADP</sequence>
<dbReference type="Pfam" id="PF00177">
    <property type="entry name" value="Ribosomal_S7"/>
    <property type="match status" value="1"/>
</dbReference>
<evidence type="ECO:0000256" key="1">
    <source>
        <dbReference type="ARBA" id="ARBA00007151"/>
    </source>
</evidence>
<dbReference type="InterPro" id="IPR036823">
    <property type="entry name" value="Ribosomal_uS7_dom_sf"/>
</dbReference>
<dbReference type="GO" id="GO:1990904">
    <property type="term" value="C:ribonucleoprotein complex"/>
    <property type="evidence" value="ECO:0007669"/>
    <property type="project" value="UniProtKB-KW"/>
</dbReference>
<dbReference type="FunCoup" id="A0A0P0VAJ9">
    <property type="interactions" value="28"/>
</dbReference>
<organism evidence="5 6">
    <name type="scientific">Oryza sativa subsp. japonica</name>
    <name type="common">Rice</name>
    <dbReference type="NCBI Taxonomy" id="39947"/>
    <lineage>
        <taxon>Eukaryota</taxon>
        <taxon>Viridiplantae</taxon>
        <taxon>Streptophyta</taxon>
        <taxon>Embryophyta</taxon>
        <taxon>Tracheophyta</taxon>
        <taxon>Spermatophyta</taxon>
        <taxon>Magnoliopsida</taxon>
        <taxon>Liliopsida</taxon>
        <taxon>Poales</taxon>
        <taxon>Poaceae</taxon>
        <taxon>BOP clade</taxon>
        <taxon>Oryzoideae</taxon>
        <taxon>Oryzeae</taxon>
        <taxon>Oryzinae</taxon>
        <taxon>Oryza</taxon>
        <taxon>Oryza sativa</taxon>
    </lineage>
</organism>
<dbReference type="Proteomes" id="UP000059680">
    <property type="component" value="Chromosome 1"/>
</dbReference>
<reference evidence="5 6" key="3">
    <citation type="journal article" date="2013" name="Rice">
        <title>Improvement of the Oryza sativa Nipponbare reference genome using next generation sequence and optical map data.</title>
        <authorList>
            <person name="Kawahara Y."/>
            <person name="de la Bastide M."/>
            <person name="Hamilton J.P."/>
            <person name="Kanamori H."/>
            <person name="McCombie W.R."/>
            <person name="Ouyang S."/>
            <person name="Schwartz D.C."/>
            <person name="Tanaka T."/>
            <person name="Wu J."/>
            <person name="Zhou S."/>
            <person name="Childs K.L."/>
            <person name="Davidson R.M."/>
            <person name="Lin H."/>
            <person name="Quesada-Ocampo L."/>
            <person name="Vaillancourt B."/>
            <person name="Sakai H."/>
            <person name="Lee S.S."/>
            <person name="Kim J."/>
            <person name="Numa H."/>
            <person name="Itoh T."/>
            <person name="Buell C.R."/>
            <person name="Matsumoto T."/>
        </authorList>
    </citation>
    <scope>NUCLEOTIDE SEQUENCE [LARGE SCALE GENOMIC DNA]</scope>
    <source>
        <strain evidence="6">cv. Nipponbare</strain>
    </source>
</reference>
<evidence type="ECO:0000259" key="4">
    <source>
        <dbReference type="Pfam" id="PF00177"/>
    </source>
</evidence>
<dbReference type="EMBL" id="AP014957">
    <property type="protein sequence ID" value="BAS75301.1"/>
    <property type="molecule type" value="Genomic_DNA"/>
</dbReference>
<comment type="similarity">
    <text evidence="1">Belongs to the universal ribosomal protein uS7 family.</text>
</comment>
<feature type="domain" description="Small ribosomal subunit protein uS7" evidence="4">
    <location>
        <begin position="3"/>
        <end position="42"/>
    </location>
</feature>
<evidence type="ECO:0000313" key="6">
    <source>
        <dbReference type="Proteomes" id="UP000059680"/>
    </source>
</evidence>
<keyword evidence="6" id="KW-1185">Reference proteome</keyword>
<dbReference type="InParanoid" id="A0A0P0VAJ9"/>
<gene>
    <name evidence="5" type="ordered locus">Os01g0856850</name>
    <name evidence="5" type="ORF">OSNPB_010856850</name>
</gene>
<dbReference type="PaxDb" id="39947-A0A0P0VAJ9"/>
<dbReference type="AlphaFoldDB" id="A0A0P0VAJ9"/>
<accession>A0A0P0VAJ9</accession>
<evidence type="ECO:0000256" key="2">
    <source>
        <dbReference type="ARBA" id="ARBA00022980"/>
    </source>
</evidence>
<feature type="non-terminal residue" evidence="5">
    <location>
        <position position="1"/>
    </location>
</feature>
<evidence type="ECO:0000256" key="3">
    <source>
        <dbReference type="ARBA" id="ARBA00023274"/>
    </source>
</evidence>
<reference evidence="5 6" key="2">
    <citation type="journal article" date="2013" name="Plant Cell Physiol.">
        <title>Rice Annotation Project Database (RAP-DB): an integrative and interactive database for rice genomics.</title>
        <authorList>
            <person name="Sakai H."/>
            <person name="Lee S.S."/>
            <person name="Tanaka T."/>
            <person name="Numa H."/>
            <person name="Kim J."/>
            <person name="Kawahara Y."/>
            <person name="Wakimoto H."/>
            <person name="Yang C.C."/>
            <person name="Iwamoto M."/>
            <person name="Abe T."/>
            <person name="Yamada Y."/>
            <person name="Muto A."/>
            <person name="Inokuchi H."/>
            <person name="Ikemura T."/>
            <person name="Matsumoto T."/>
            <person name="Sasaki T."/>
            <person name="Itoh T."/>
        </authorList>
    </citation>
    <scope>NUCLEOTIDE SEQUENCE [LARGE SCALE GENOMIC DNA]</scope>
    <source>
        <strain evidence="6">cv. Nipponbare</strain>
    </source>
</reference>
<reference evidence="6" key="1">
    <citation type="journal article" date="2005" name="Nature">
        <title>The map-based sequence of the rice genome.</title>
        <authorList>
            <consortium name="International rice genome sequencing project (IRGSP)"/>
            <person name="Matsumoto T."/>
            <person name="Wu J."/>
            <person name="Kanamori H."/>
            <person name="Katayose Y."/>
            <person name="Fujisawa M."/>
            <person name="Namiki N."/>
            <person name="Mizuno H."/>
            <person name="Yamamoto K."/>
            <person name="Antonio B.A."/>
            <person name="Baba T."/>
            <person name="Sakata K."/>
            <person name="Nagamura Y."/>
            <person name="Aoki H."/>
            <person name="Arikawa K."/>
            <person name="Arita K."/>
            <person name="Bito T."/>
            <person name="Chiden Y."/>
            <person name="Fujitsuka N."/>
            <person name="Fukunaka R."/>
            <person name="Hamada M."/>
            <person name="Harada C."/>
            <person name="Hayashi A."/>
            <person name="Hijishita S."/>
            <person name="Honda M."/>
            <person name="Hosokawa S."/>
            <person name="Ichikawa Y."/>
            <person name="Idonuma A."/>
            <person name="Iijima M."/>
            <person name="Ikeda M."/>
            <person name="Ikeno M."/>
            <person name="Ito K."/>
            <person name="Ito S."/>
            <person name="Ito T."/>
            <person name="Ito Y."/>
            <person name="Ito Y."/>
            <person name="Iwabuchi A."/>
            <person name="Kamiya K."/>
            <person name="Karasawa W."/>
            <person name="Kurita K."/>
            <person name="Katagiri S."/>
            <person name="Kikuta A."/>
            <person name="Kobayashi H."/>
            <person name="Kobayashi N."/>
            <person name="Machita K."/>
            <person name="Maehara T."/>
            <person name="Masukawa M."/>
            <person name="Mizubayashi T."/>
            <person name="Mukai Y."/>
            <person name="Nagasaki H."/>
            <person name="Nagata Y."/>
            <person name="Naito S."/>
            <person name="Nakashima M."/>
            <person name="Nakama Y."/>
            <person name="Nakamichi Y."/>
            <person name="Nakamura M."/>
            <person name="Meguro A."/>
            <person name="Negishi M."/>
            <person name="Ohta I."/>
            <person name="Ohta T."/>
            <person name="Okamoto M."/>
            <person name="Ono N."/>
            <person name="Saji S."/>
            <person name="Sakaguchi M."/>
            <person name="Sakai K."/>
            <person name="Shibata M."/>
            <person name="Shimokawa T."/>
            <person name="Song J."/>
            <person name="Takazaki Y."/>
            <person name="Terasawa K."/>
            <person name="Tsugane M."/>
            <person name="Tsuji K."/>
            <person name="Ueda S."/>
            <person name="Waki K."/>
            <person name="Yamagata H."/>
            <person name="Yamamoto M."/>
            <person name="Yamamoto S."/>
            <person name="Yamane H."/>
            <person name="Yoshiki S."/>
            <person name="Yoshihara R."/>
            <person name="Yukawa K."/>
            <person name="Zhong H."/>
            <person name="Yano M."/>
            <person name="Yuan Q."/>
            <person name="Ouyang S."/>
            <person name="Liu J."/>
            <person name="Jones K.M."/>
            <person name="Gansberger K."/>
            <person name="Moffat K."/>
            <person name="Hill J."/>
            <person name="Bera J."/>
            <person name="Fadrosh D."/>
            <person name="Jin S."/>
            <person name="Johri S."/>
            <person name="Kim M."/>
            <person name="Overton L."/>
            <person name="Reardon M."/>
            <person name="Tsitrin T."/>
            <person name="Vuong H."/>
            <person name="Weaver B."/>
            <person name="Ciecko A."/>
            <person name="Tallon L."/>
            <person name="Jackson J."/>
            <person name="Pai G."/>
            <person name="Aken S.V."/>
            <person name="Utterback T."/>
            <person name="Reidmuller S."/>
            <person name="Feldblyum T."/>
            <person name="Hsiao J."/>
            <person name="Zismann V."/>
            <person name="Iobst S."/>
            <person name="de Vazeille A.R."/>
            <person name="Buell C.R."/>
            <person name="Ying K."/>
            <person name="Li Y."/>
            <person name="Lu T."/>
            <person name="Huang Y."/>
            <person name="Zhao Q."/>
            <person name="Feng Q."/>
            <person name="Zhang L."/>
            <person name="Zhu J."/>
            <person name="Weng Q."/>
            <person name="Mu J."/>
            <person name="Lu Y."/>
            <person name="Fan D."/>
            <person name="Liu Y."/>
            <person name="Guan J."/>
            <person name="Zhang Y."/>
            <person name="Yu S."/>
            <person name="Liu X."/>
            <person name="Zhang Y."/>
            <person name="Hong G."/>
            <person name="Han B."/>
            <person name="Choisne N."/>
            <person name="Demange N."/>
            <person name="Orjeda G."/>
            <person name="Samain S."/>
            <person name="Cattolico L."/>
            <person name="Pelletier E."/>
            <person name="Couloux A."/>
            <person name="Segurens B."/>
            <person name="Wincker P."/>
            <person name="D'Hont A."/>
            <person name="Scarpelli C."/>
            <person name="Weissenbach J."/>
            <person name="Salanoubat M."/>
            <person name="Quetier F."/>
            <person name="Yu Y."/>
            <person name="Kim H.R."/>
            <person name="Rambo T."/>
            <person name="Currie J."/>
            <person name="Collura K."/>
            <person name="Luo M."/>
            <person name="Yang T."/>
            <person name="Ammiraju J.S.S."/>
            <person name="Engler F."/>
            <person name="Soderlund C."/>
            <person name="Wing R.A."/>
            <person name="Palmer L.E."/>
            <person name="de la Bastide M."/>
            <person name="Spiegel L."/>
            <person name="Nascimento L."/>
            <person name="Zutavern T."/>
            <person name="O'Shaughnessy A."/>
            <person name="Dike S."/>
            <person name="Dedhia N."/>
            <person name="Preston R."/>
            <person name="Balija V."/>
            <person name="McCombie W.R."/>
            <person name="Chow T."/>
            <person name="Chen H."/>
            <person name="Chung M."/>
            <person name="Chen C."/>
            <person name="Shaw J."/>
            <person name="Wu H."/>
            <person name="Hsiao K."/>
            <person name="Chao Y."/>
            <person name="Chu M."/>
            <person name="Cheng C."/>
            <person name="Hour A."/>
            <person name="Lee P."/>
            <person name="Lin S."/>
            <person name="Lin Y."/>
            <person name="Liou J."/>
            <person name="Liu S."/>
            <person name="Hsing Y."/>
            <person name="Raghuvanshi S."/>
            <person name="Mohanty A."/>
            <person name="Bharti A.K."/>
            <person name="Gaur A."/>
            <person name="Gupta V."/>
            <person name="Kumar D."/>
            <person name="Ravi V."/>
            <person name="Vij S."/>
            <person name="Kapur A."/>
            <person name="Khurana P."/>
            <person name="Khurana P."/>
            <person name="Khurana J.P."/>
            <person name="Tyagi A.K."/>
            <person name="Gaikwad K."/>
            <person name="Singh A."/>
            <person name="Dalal V."/>
            <person name="Srivastava S."/>
            <person name="Dixit A."/>
            <person name="Pal A.K."/>
            <person name="Ghazi I.A."/>
            <person name="Yadav M."/>
            <person name="Pandit A."/>
            <person name="Bhargava A."/>
            <person name="Sureshbabu K."/>
            <person name="Batra K."/>
            <person name="Sharma T.R."/>
            <person name="Mohapatra T."/>
            <person name="Singh N.K."/>
            <person name="Messing J."/>
            <person name="Nelson A.B."/>
            <person name="Fuks G."/>
            <person name="Kavchok S."/>
            <person name="Keizer G."/>
            <person name="Linton E."/>
            <person name="Llaca V."/>
            <person name="Song R."/>
            <person name="Tanyolac B."/>
            <person name="Young S."/>
            <person name="Ho-Il K."/>
            <person name="Hahn J.H."/>
            <person name="Sangsakoo G."/>
            <person name="Vanavichit A."/>
            <person name="de Mattos Luiz.A.T."/>
            <person name="Zimmer P.D."/>
            <person name="Malone G."/>
            <person name="Dellagostin O."/>
            <person name="de Oliveira A.C."/>
            <person name="Bevan M."/>
            <person name="Bancroft I."/>
            <person name="Minx P."/>
            <person name="Cordum H."/>
            <person name="Wilson R."/>
            <person name="Cheng Z."/>
            <person name="Jin W."/>
            <person name="Jiang J."/>
            <person name="Leong S.A."/>
            <person name="Iwama H."/>
            <person name="Gojobori T."/>
            <person name="Itoh T."/>
            <person name="Niimura Y."/>
            <person name="Fujii Y."/>
            <person name="Habara T."/>
            <person name="Sakai H."/>
            <person name="Sato Y."/>
            <person name="Wilson G."/>
            <person name="Kumar K."/>
            <person name="McCouch S."/>
            <person name="Juretic N."/>
            <person name="Hoen D."/>
            <person name="Wright S."/>
            <person name="Bruskiewich R."/>
            <person name="Bureau T."/>
            <person name="Miyao A."/>
            <person name="Hirochika H."/>
            <person name="Nishikawa T."/>
            <person name="Kadowaki K."/>
            <person name="Sugiura M."/>
            <person name="Burr B."/>
            <person name="Sasaki T."/>
        </authorList>
    </citation>
    <scope>NUCLEOTIDE SEQUENCE [LARGE SCALE GENOMIC DNA]</scope>
    <source>
        <strain evidence="6">cv. Nipponbare</strain>
    </source>
</reference>
<dbReference type="SMR" id="A0A0P0VAJ9"/>
<protein>
    <submittedName>
        <fullName evidence="5">Os01g0856850 protein</fullName>
    </submittedName>
</protein>